<proteinExistence type="predicted"/>
<dbReference type="EMBL" id="CAJOBH010242565">
    <property type="protein sequence ID" value="CAF5114355.1"/>
    <property type="molecule type" value="Genomic_DNA"/>
</dbReference>
<feature type="region of interest" description="Disordered" evidence="1">
    <location>
        <begin position="55"/>
        <end position="122"/>
    </location>
</feature>
<protein>
    <submittedName>
        <fullName evidence="2">Uncharacterized protein</fullName>
    </submittedName>
</protein>
<dbReference type="EMBL" id="CAJNOV010009978">
    <property type="protein sequence ID" value="CAF1384108.1"/>
    <property type="molecule type" value="Genomic_DNA"/>
</dbReference>
<gene>
    <name evidence="3" type="ORF">BYL167_LOCUS66155</name>
    <name evidence="2" type="ORF">CJN711_LOCUS21103</name>
</gene>
<evidence type="ECO:0000313" key="3">
    <source>
        <dbReference type="EMBL" id="CAF5114355.1"/>
    </source>
</evidence>
<accession>A0A815JUK5</accession>
<comment type="caution">
    <text evidence="2">The sequence shown here is derived from an EMBL/GenBank/DDBJ whole genome shotgun (WGS) entry which is preliminary data.</text>
</comment>
<evidence type="ECO:0000313" key="4">
    <source>
        <dbReference type="Proteomes" id="UP000663855"/>
    </source>
</evidence>
<evidence type="ECO:0000256" key="1">
    <source>
        <dbReference type="SAM" id="MobiDB-lite"/>
    </source>
</evidence>
<sequence>MENFSQASFIDNNVSNDEMVEQPIFNHPIMMPSTMDQDLTPHYFDINNSGMSPALSSMNTQPCAVQPSTLLDGNTHENGEFNVSKPKAMTDRQQDNDDDDDDDDNDSTWILYKDDDGEDQDN</sequence>
<reference evidence="2" key="1">
    <citation type="submission" date="2021-02" db="EMBL/GenBank/DDBJ databases">
        <authorList>
            <person name="Nowell W R."/>
        </authorList>
    </citation>
    <scope>NUCLEOTIDE SEQUENCE</scope>
</reference>
<dbReference type="AlphaFoldDB" id="A0A815JUK5"/>
<organism evidence="2 4">
    <name type="scientific">Rotaria magnacalcarata</name>
    <dbReference type="NCBI Taxonomy" id="392030"/>
    <lineage>
        <taxon>Eukaryota</taxon>
        <taxon>Metazoa</taxon>
        <taxon>Spiralia</taxon>
        <taxon>Gnathifera</taxon>
        <taxon>Rotifera</taxon>
        <taxon>Eurotatoria</taxon>
        <taxon>Bdelloidea</taxon>
        <taxon>Philodinida</taxon>
        <taxon>Philodinidae</taxon>
        <taxon>Rotaria</taxon>
    </lineage>
</organism>
<feature type="compositionally biased region" description="Polar residues" evidence="1">
    <location>
        <begin position="55"/>
        <end position="72"/>
    </location>
</feature>
<evidence type="ECO:0000313" key="2">
    <source>
        <dbReference type="EMBL" id="CAF1384108.1"/>
    </source>
</evidence>
<feature type="compositionally biased region" description="Acidic residues" evidence="1">
    <location>
        <begin position="96"/>
        <end position="106"/>
    </location>
</feature>
<feature type="non-terminal residue" evidence="2">
    <location>
        <position position="1"/>
    </location>
</feature>
<dbReference type="Proteomes" id="UP000663855">
    <property type="component" value="Unassembled WGS sequence"/>
</dbReference>
<name>A0A815JUK5_9BILA</name>
<dbReference type="Proteomes" id="UP000681967">
    <property type="component" value="Unassembled WGS sequence"/>
</dbReference>